<dbReference type="OrthoDB" id="3629316at2"/>
<sequence length="140" mass="14601">MVASEEEIARRLQERDSARSVRRARAATAVGELARRHAELAGQLADLERELGEVLTAAGEVIDVPELAQVTDVPADDLARWRDQAAKPARGGKRKRPSAKKNDAPGKGTQAATAARATRPAAPAAPESVAGGAAGRVASH</sequence>
<dbReference type="AlphaFoldDB" id="A0A1I5E0T3"/>
<feature type="compositionally biased region" description="Low complexity" evidence="1">
    <location>
        <begin position="111"/>
        <end position="126"/>
    </location>
</feature>
<feature type="compositionally biased region" description="Basic and acidic residues" evidence="1">
    <location>
        <begin position="7"/>
        <end position="19"/>
    </location>
</feature>
<dbReference type="STRING" id="112413.SAMN05421854_101438"/>
<proteinExistence type="predicted"/>
<organism evidence="2 3">
    <name type="scientific">Amycolatopsis rubida</name>
    <dbReference type="NCBI Taxonomy" id="112413"/>
    <lineage>
        <taxon>Bacteria</taxon>
        <taxon>Bacillati</taxon>
        <taxon>Actinomycetota</taxon>
        <taxon>Actinomycetes</taxon>
        <taxon>Pseudonocardiales</taxon>
        <taxon>Pseudonocardiaceae</taxon>
        <taxon>Amycolatopsis</taxon>
    </lineage>
</organism>
<dbReference type="Proteomes" id="UP000199137">
    <property type="component" value="Unassembled WGS sequence"/>
</dbReference>
<reference evidence="2 3" key="1">
    <citation type="submission" date="2016-10" db="EMBL/GenBank/DDBJ databases">
        <authorList>
            <person name="de Groot N.N."/>
        </authorList>
    </citation>
    <scope>NUCLEOTIDE SEQUENCE [LARGE SCALE GENOMIC DNA]</scope>
    <source>
        <strain evidence="2 3">DSM 44637</strain>
    </source>
</reference>
<protein>
    <submittedName>
        <fullName evidence="2">Uncharacterized protein</fullName>
    </submittedName>
</protein>
<evidence type="ECO:0000256" key="1">
    <source>
        <dbReference type="SAM" id="MobiDB-lite"/>
    </source>
</evidence>
<dbReference type="RefSeq" id="WP_093572031.1">
    <property type="nucleotide sequence ID" value="NZ_FOWC01000001.1"/>
</dbReference>
<feature type="compositionally biased region" description="Basic residues" evidence="1">
    <location>
        <begin position="90"/>
        <end position="99"/>
    </location>
</feature>
<dbReference type="EMBL" id="FOWC01000001">
    <property type="protein sequence ID" value="SFO05134.1"/>
    <property type="molecule type" value="Genomic_DNA"/>
</dbReference>
<feature type="region of interest" description="Disordered" evidence="1">
    <location>
        <begin position="1"/>
        <end position="22"/>
    </location>
</feature>
<gene>
    <name evidence="2" type="ORF">SAMN05421854_101438</name>
</gene>
<evidence type="ECO:0000313" key="3">
    <source>
        <dbReference type="Proteomes" id="UP000199137"/>
    </source>
</evidence>
<name>A0A1I5E0T3_9PSEU</name>
<feature type="region of interest" description="Disordered" evidence="1">
    <location>
        <begin position="72"/>
        <end position="140"/>
    </location>
</feature>
<accession>A0A1I5E0T3</accession>
<evidence type="ECO:0000313" key="2">
    <source>
        <dbReference type="EMBL" id="SFO05134.1"/>
    </source>
</evidence>